<dbReference type="SUPFAM" id="SSF46785">
    <property type="entry name" value="Winged helix' DNA-binding domain"/>
    <property type="match status" value="1"/>
</dbReference>
<keyword evidence="3" id="KW-0238">DNA-binding</keyword>
<feature type="compositionally biased region" description="Low complexity" evidence="6">
    <location>
        <begin position="312"/>
        <end position="322"/>
    </location>
</feature>
<dbReference type="AlphaFoldDB" id="A0A1I4Z470"/>
<evidence type="ECO:0000256" key="1">
    <source>
        <dbReference type="ARBA" id="ARBA00009437"/>
    </source>
</evidence>
<evidence type="ECO:0000256" key="3">
    <source>
        <dbReference type="ARBA" id="ARBA00023125"/>
    </source>
</evidence>
<name>A0A1I4Z470_9GAMM</name>
<dbReference type="FunFam" id="3.40.190.10:FF:000027">
    <property type="entry name" value="DNA-binding transcriptional regulator OxyR"/>
    <property type="match status" value="1"/>
</dbReference>
<dbReference type="FunFam" id="1.10.10.10:FF:000001">
    <property type="entry name" value="LysR family transcriptional regulator"/>
    <property type="match status" value="1"/>
</dbReference>
<dbReference type="InterPro" id="IPR005119">
    <property type="entry name" value="LysR_subst-bd"/>
</dbReference>
<dbReference type="Gene3D" id="3.40.190.10">
    <property type="entry name" value="Periplasmic binding protein-like II"/>
    <property type="match status" value="2"/>
</dbReference>
<dbReference type="GO" id="GO:0032993">
    <property type="term" value="C:protein-DNA complex"/>
    <property type="evidence" value="ECO:0007669"/>
    <property type="project" value="TreeGrafter"/>
</dbReference>
<dbReference type="PRINTS" id="PR00039">
    <property type="entry name" value="HTHLYSR"/>
</dbReference>
<dbReference type="PROSITE" id="PS50931">
    <property type="entry name" value="HTH_LYSR"/>
    <property type="match status" value="1"/>
</dbReference>
<feature type="region of interest" description="Disordered" evidence="6">
    <location>
        <begin position="301"/>
        <end position="335"/>
    </location>
</feature>
<organism evidence="8 9">
    <name type="scientific">Dokdonella immobilis</name>
    <dbReference type="NCBI Taxonomy" id="578942"/>
    <lineage>
        <taxon>Bacteria</taxon>
        <taxon>Pseudomonadati</taxon>
        <taxon>Pseudomonadota</taxon>
        <taxon>Gammaproteobacteria</taxon>
        <taxon>Lysobacterales</taxon>
        <taxon>Rhodanobacteraceae</taxon>
        <taxon>Dokdonella</taxon>
    </lineage>
</organism>
<dbReference type="GO" id="GO:0003700">
    <property type="term" value="F:DNA-binding transcription factor activity"/>
    <property type="evidence" value="ECO:0007669"/>
    <property type="project" value="InterPro"/>
</dbReference>
<dbReference type="PANTHER" id="PTHR30346:SF26">
    <property type="entry name" value="HYDROGEN PEROXIDE-INDUCIBLE GENES ACTIVATOR"/>
    <property type="match status" value="1"/>
</dbReference>
<keyword evidence="5" id="KW-0804">Transcription</keyword>
<dbReference type="RefSeq" id="WP_092409028.1">
    <property type="nucleotide sequence ID" value="NZ_FOVF01000022.1"/>
</dbReference>
<evidence type="ECO:0000313" key="8">
    <source>
        <dbReference type="EMBL" id="SFN45052.1"/>
    </source>
</evidence>
<dbReference type="PANTHER" id="PTHR30346">
    <property type="entry name" value="TRANSCRIPTIONAL DUAL REGULATOR HCAR-RELATED"/>
    <property type="match status" value="1"/>
</dbReference>
<dbReference type="Gene3D" id="1.10.10.10">
    <property type="entry name" value="Winged helix-like DNA-binding domain superfamily/Winged helix DNA-binding domain"/>
    <property type="match status" value="1"/>
</dbReference>
<dbReference type="Proteomes" id="UP000198575">
    <property type="component" value="Unassembled WGS sequence"/>
</dbReference>
<feature type="domain" description="HTH lysR-type" evidence="7">
    <location>
        <begin position="1"/>
        <end position="58"/>
    </location>
</feature>
<dbReference type="STRING" id="578942.SAMN05216289_12243"/>
<dbReference type="EMBL" id="FOVF01000022">
    <property type="protein sequence ID" value="SFN45052.1"/>
    <property type="molecule type" value="Genomic_DNA"/>
</dbReference>
<dbReference type="InterPro" id="IPR036388">
    <property type="entry name" value="WH-like_DNA-bd_sf"/>
</dbReference>
<evidence type="ECO:0000256" key="2">
    <source>
        <dbReference type="ARBA" id="ARBA00023015"/>
    </source>
</evidence>
<sequence length="335" mass="37115">MNLRDLRYLVSLSEYKHFGRAAEASFVSQPTLSTQIKKLEDELGVALVERTPRKVLLTEVGREIALRARDVLNEVEQIRAIARRTLDPESGTVRLGIFPTLGPYLLPHMVPRIRARFPRLELLLLEEKTENVLRQLREGRIDAGILALPVHDHQLHVEKLFEEPFVLAVPEDNPLVERKTLKLEDLADQSILLLEDGHCLRDQALEVCQLAGAGEKTGFRATSLETLRQMVAANVGITLLPTLAVKPPVPQADHVRLIRFSGRAPSRHIAMVWRKSSALNGFLADFARLFRELPAQLLDPDDLFDDAPAPGPGAKAGAPKAAGGKRARKVASGSH</sequence>
<dbReference type="GO" id="GO:0003677">
    <property type="term" value="F:DNA binding"/>
    <property type="evidence" value="ECO:0007669"/>
    <property type="project" value="UniProtKB-KW"/>
</dbReference>
<keyword evidence="9" id="KW-1185">Reference proteome</keyword>
<dbReference type="OrthoDB" id="9775392at2"/>
<protein>
    <submittedName>
        <fullName evidence="8">Transcriptional regulator, LysR family</fullName>
    </submittedName>
</protein>
<evidence type="ECO:0000256" key="5">
    <source>
        <dbReference type="ARBA" id="ARBA00023163"/>
    </source>
</evidence>
<keyword evidence="4" id="KW-0010">Activator</keyword>
<keyword evidence="2" id="KW-0805">Transcription regulation</keyword>
<evidence type="ECO:0000256" key="6">
    <source>
        <dbReference type="SAM" id="MobiDB-lite"/>
    </source>
</evidence>
<evidence type="ECO:0000256" key="4">
    <source>
        <dbReference type="ARBA" id="ARBA00023159"/>
    </source>
</evidence>
<reference evidence="8 9" key="1">
    <citation type="submission" date="2016-10" db="EMBL/GenBank/DDBJ databases">
        <authorList>
            <person name="de Groot N.N."/>
        </authorList>
    </citation>
    <scope>NUCLEOTIDE SEQUENCE [LARGE SCALE GENOMIC DNA]</scope>
    <source>
        <strain evidence="8 9">CGMCC 1.7659</strain>
    </source>
</reference>
<evidence type="ECO:0000259" key="7">
    <source>
        <dbReference type="PROSITE" id="PS50931"/>
    </source>
</evidence>
<dbReference type="CDD" id="cd08411">
    <property type="entry name" value="PBP2_OxyR"/>
    <property type="match status" value="1"/>
</dbReference>
<comment type="similarity">
    <text evidence="1">Belongs to the LysR transcriptional regulatory family.</text>
</comment>
<dbReference type="SUPFAM" id="SSF53850">
    <property type="entry name" value="Periplasmic binding protein-like II"/>
    <property type="match status" value="1"/>
</dbReference>
<dbReference type="Pfam" id="PF03466">
    <property type="entry name" value="LysR_substrate"/>
    <property type="match status" value="1"/>
</dbReference>
<gene>
    <name evidence="8" type="ORF">SAMN05216289_12243</name>
</gene>
<proteinExistence type="inferred from homology"/>
<dbReference type="Pfam" id="PF00126">
    <property type="entry name" value="HTH_1"/>
    <property type="match status" value="1"/>
</dbReference>
<evidence type="ECO:0000313" key="9">
    <source>
        <dbReference type="Proteomes" id="UP000198575"/>
    </source>
</evidence>
<dbReference type="InterPro" id="IPR000847">
    <property type="entry name" value="LysR_HTH_N"/>
</dbReference>
<accession>A0A1I4Z470</accession>
<dbReference type="InterPro" id="IPR036390">
    <property type="entry name" value="WH_DNA-bd_sf"/>
</dbReference>